<protein>
    <submittedName>
        <fullName evidence="2">Uncharacterized protein</fullName>
    </submittedName>
</protein>
<sequence>MPPSTQPDREADSAAAAAPSASTSSTVAPSPPTNLSPRRFPDLQHPVNFAIRTCYDMPAFLQLSGRARRRILEGFIRYLVARDWIRSTVHSVSVERVFSRTSPRSVGDVWAGRDSSFYVVRDGMVLRRDTSTPFISMAADDDVNDDDLVPELVDVVDSFALPILDVD</sequence>
<dbReference type="EMBL" id="KZ857597">
    <property type="protein sequence ID" value="RDX40030.1"/>
    <property type="molecule type" value="Genomic_DNA"/>
</dbReference>
<dbReference type="AlphaFoldDB" id="A0A371CIE1"/>
<proteinExistence type="predicted"/>
<reference evidence="2 3" key="1">
    <citation type="journal article" date="2018" name="Biotechnol. Biofuels">
        <title>Integrative visual omics of the white-rot fungus Polyporus brumalis exposes the biotechnological potential of its oxidative enzymes for delignifying raw plant biomass.</title>
        <authorList>
            <person name="Miyauchi S."/>
            <person name="Rancon A."/>
            <person name="Drula E."/>
            <person name="Hage H."/>
            <person name="Chaduli D."/>
            <person name="Favel A."/>
            <person name="Grisel S."/>
            <person name="Henrissat B."/>
            <person name="Herpoel-Gimbert I."/>
            <person name="Ruiz-Duenas F.J."/>
            <person name="Chevret D."/>
            <person name="Hainaut M."/>
            <person name="Lin J."/>
            <person name="Wang M."/>
            <person name="Pangilinan J."/>
            <person name="Lipzen A."/>
            <person name="Lesage-Meessen L."/>
            <person name="Navarro D."/>
            <person name="Riley R."/>
            <person name="Grigoriev I.V."/>
            <person name="Zhou S."/>
            <person name="Raouche S."/>
            <person name="Rosso M.N."/>
        </authorList>
    </citation>
    <scope>NUCLEOTIDE SEQUENCE [LARGE SCALE GENOMIC DNA]</scope>
    <source>
        <strain evidence="2 3">BRFM 1820</strain>
    </source>
</reference>
<feature type="region of interest" description="Disordered" evidence="1">
    <location>
        <begin position="1"/>
        <end position="41"/>
    </location>
</feature>
<accession>A0A371CIE1</accession>
<organism evidence="2 3">
    <name type="scientific">Lentinus brumalis</name>
    <dbReference type="NCBI Taxonomy" id="2498619"/>
    <lineage>
        <taxon>Eukaryota</taxon>
        <taxon>Fungi</taxon>
        <taxon>Dikarya</taxon>
        <taxon>Basidiomycota</taxon>
        <taxon>Agaricomycotina</taxon>
        <taxon>Agaricomycetes</taxon>
        <taxon>Polyporales</taxon>
        <taxon>Polyporaceae</taxon>
        <taxon>Lentinus</taxon>
    </lineage>
</organism>
<dbReference type="Proteomes" id="UP000256964">
    <property type="component" value="Unassembled WGS sequence"/>
</dbReference>
<feature type="compositionally biased region" description="Low complexity" evidence="1">
    <location>
        <begin position="13"/>
        <end position="28"/>
    </location>
</feature>
<name>A0A371CIE1_9APHY</name>
<evidence type="ECO:0000313" key="2">
    <source>
        <dbReference type="EMBL" id="RDX40030.1"/>
    </source>
</evidence>
<evidence type="ECO:0000256" key="1">
    <source>
        <dbReference type="SAM" id="MobiDB-lite"/>
    </source>
</evidence>
<gene>
    <name evidence="2" type="ORF">OH76DRAFT_1490629</name>
</gene>
<keyword evidence="3" id="KW-1185">Reference proteome</keyword>
<evidence type="ECO:0000313" key="3">
    <source>
        <dbReference type="Proteomes" id="UP000256964"/>
    </source>
</evidence>